<comment type="similarity">
    <text evidence="2 9">Belongs to the membrane fusion protein (MFP) (TC 8.A.1) family.</text>
</comment>
<comment type="subcellular location">
    <subcellularLocation>
        <location evidence="1 9">Cell inner membrane</location>
        <topology evidence="1 9">Single-pass membrane protein</topology>
    </subcellularLocation>
</comment>
<dbReference type="Gene3D" id="2.40.30.170">
    <property type="match status" value="1"/>
</dbReference>
<dbReference type="GO" id="GO:0009306">
    <property type="term" value="P:protein secretion"/>
    <property type="evidence" value="ECO:0007669"/>
    <property type="project" value="InterPro"/>
</dbReference>
<evidence type="ECO:0000256" key="5">
    <source>
        <dbReference type="ARBA" id="ARBA00022519"/>
    </source>
</evidence>
<evidence type="ECO:0000256" key="11">
    <source>
        <dbReference type="SAM" id="MobiDB-lite"/>
    </source>
</evidence>
<dbReference type="PROSITE" id="PS00543">
    <property type="entry name" value="HLYD_FAMILY"/>
    <property type="match status" value="1"/>
</dbReference>
<feature type="region of interest" description="Disordered" evidence="11">
    <location>
        <begin position="1"/>
        <end position="23"/>
    </location>
</feature>
<evidence type="ECO:0000259" key="12">
    <source>
        <dbReference type="Pfam" id="PF25994"/>
    </source>
</evidence>
<evidence type="ECO:0000313" key="15">
    <source>
        <dbReference type="Proteomes" id="UP000046373"/>
    </source>
</evidence>
<dbReference type="PANTHER" id="PTHR30386">
    <property type="entry name" value="MEMBRANE FUSION SUBUNIT OF EMRAB-TOLC MULTIDRUG EFFLUX PUMP"/>
    <property type="match status" value="1"/>
</dbReference>
<dbReference type="NCBIfam" id="TIGR01843">
    <property type="entry name" value="type_I_hlyD"/>
    <property type="match status" value="1"/>
</dbReference>
<feature type="compositionally biased region" description="Polar residues" evidence="11">
    <location>
        <begin position="1"/>
        <end position="15"/>
    </location>
</feature>
<protein>
    <recommendedName>
        <fullName evidence="9">Membrane fusion protein (MFP) family protein</fullName>
    </recommendedName>
</protein>
<dbReference type="Proteomes" id="UP000046373">
    <property type="component" value="Unassembled WGS sequence"/>
</dbReference>
<keyword evidence="7 9" id="KW-1133">Transmembrane helix</keyword>
<evidence type="ECO:0000256" key="9">
    <source>
        <dbReference type="RuleBase" id="RU365093"/>
    </source>
</evidence>
<feature type="domain" description="AprE-like beta-barrel" evidence="13">
    <location>
        <begin position="347"/>
        <end position="450"/>
    </location>
</feature>
<evidence type="ECO:0000256" key="7">
    <source>
        <dbReference type="ARBA" id="ARBA00022989"/>
    </source>
</evidence>
<evidence type="ECO:0000256" key="6">
    <source>
        <dbReference type="ARBA" id="ARBA00022692"/>
    </source>
</evidence>
<evidence type="ECO:0000256" key="4">
    <source>
        <dbReference type="ARBA" id="ARBA00022475"/>
    </source>
</evidence>
<dbReference type="InterPro" id="IPR050739">
    <property type="entry name" value="MFP"/>
</dbReference>
<sequence>MSWPAMSSTTYSTLPVNRRRRDASDPTAPAILEFKWPSTAVANTPIPWVARSIVWIISSMVAALIALAALIPVDQVVTTRGLVVSQSPNIIVQPLETAIVRSIEVREGQRVKAGQLLARLDATFASADLTALASQVTTLEAEVARLKAEADGKPFSYDGLDPSWTLQAAIFDRRKAVYDAKLESFDRQRDELSSVISRSQSDAEGYRQRLAVAASIEKMRQQLEEREVGSRLNTLLAEDNSAEMSRSLNNAEQTTEAAKRQQAAAAAERDAYVQNWRADVSQSLSEANSRMSDARELLNKAKLRKQLVELKSEADATVQSVAKVSVGSVLQSGERLITLVPADATLEVETNIVGRSSGFVHVGDPVAIKFDTFPYSQYGLAHGTVRAVSPDSFSAREQARDPNSSLAMLPSDADLFYRTQISIDDVALHGLPADFAINPGMPVTADVKVGRRTVLKYLLGAMLPIGQEAMREP</sequence>
<dbReference type="Pfam" id="PF25994">
    <property type="entry name" value="HH_AprE"/>
    <property type="match status" value="1"/>
</dbReference>
<dbReference type="InterPro" id="IPR058781">
    <property type="entry name" value="HH_AprE-like"/>
</dbReference>
<gene>
    <name evidence="14" type="ORF">MPLDJ20_140003</name>
</gene>
<dbReference type="InterPro" id="IPR010129">
    <property type="entry name" value="T1SS_HlyD"/>
</dbReference>
<name>A0A090EJA3_MESPL</name>
<keyword evidence="4 9" id="KW-1003">Cell membrane</keyword>
<evidence type="ECO:0000256" key="2">
    <source>
        <dbReference type="ARBA" id="ARBA00009477"/>
    </source>
</evidence>
<proteinExistence type="inferred from homology"/>
<evidence type="ECO:0000256" key="1">
    <source>
        <dbReference type="ARBA" id="ARBA00004377"/>
    </source>
</evidence>
<dbReference type="Gene3D" id="2.40.50.100">
    <property type="match status" value="1"/>
</dbReference>
<organism evidence="14 15">
    <name type="scientific">Mesorhizobium plurifarium</name>
    <dbReference type="NCBI Taxonomy" id="69974"/>
    <lineage>
        <taxon>Bacteria</taxon>
        <taxon>Pseudomonadati</taxon>
        <taxon>Pseudomonadota</taxon>
        <taxon>Alphaproteobacteria</taxon>
        <taxon>Hyphomicrobiales</taxon>
        <taxon>Phyllobacteriaceae</taxon>
        <taxon>Mesorhizobium</taxon>
    </lineage>
</organism>
<reference evidence="14 15" key="1">
    <citation type="submission" date="2014-08" db="EMBL/GenBank/DDBJ databases">
        <authorList>
            <person name="Moulin Lionel"/>
        </authorList>
    </citation>
    <scope>NUCLEOTIDE SEQUENCE [LARGE SCALE GENOMIC DNA]</scope>
</reference>
<keyword evidence="3 9" id="KW-0813">Transport</keyword>
<dbReference type="GO" id="GO:0005886">
    <property type="term" value="C:plasma membrane"/>
    <property type="evidence" value="ECO:0007669"/>
    <property type="project" value="UniProtKB-SubCell"/>
</dbReference>
<dbReference type="InterPro" id="IPR006144">
    <property type="entry name" value="Secretion_HlyD_CS"/>
</dbReference>
<evidence type="ECO:0000259" key="13">
    <source>
        <dbReference type="Pfam" id="PF26002"/>
    </source>
</evidence>
<evidence type="ECO:0000313" key="14">
    <source>
        <dbReference type="EMBL" id="CDX30688.1"/>
    </source>
</evidence>
<keyword evidence="10" id="KW-0175">Coiled coil</keyword>
<dbReference type="InterPro" id="IPR058982">
    <property type="entry name" value="Beta-barrel_AprE"/>
</dbReference>
<dbReference type="EMBL" id="CCNB01000006">
    <property type="protein sequence ID" value="CDX30688.1"/>
    <property type="molecule type" value="Genomic_DNA"/>
</dbReference>
<dbReference type="SUPFAM" id="SSF111369">
    <property type="entry name" value="HlyD-like secretion proteins"/>
    <property type="match status" value="1"/>
</dbReference>
<evidence type="ECO:0000256" key="3">
    <source>
        <dbReference type="ARBA" id="ARBA00022448"/>
    </source>
</evidence>
<evidence type="ECO:0000256" key="8">
    <source>
        <dbReference type="ARBA" id="ARBA00023136"/>
    </source>
</evidence>
<dbReference type="PANTHER" id="PTHR30386:SF26">
    <property type="entry name" value="TRANSPORT PROTEIN COMB"/>
    <property type="match status" value="1"/>
</dbReference>
<dbReference type="Pfam" id="PF26002">
    <property type="entry name" value="Beta-barrel_AprE"/>
    <property type="match status" value="1"/>
</dbReference>
<keyword evidence="8 9" id="KW-0472">Membrane</keyword>
<keyword evidence="6 9" id="KW-0812">Transmembrane</keyword>
<keyword evidence="5 9" id="KW-0997">Cell inner membrane</keyword>
<dbReference type="AlphaFoldDB" id="A0A090EJA3"/>
<evidence type="ECO:0000256" key="10">
    <source>
        <dbReference type="SAM" id="Coils"/>
    </source>
</evidence>
<feature type="coiled-coil region" evidence="10">
    <location>
        <begin position="241"/>
        <end position="320"/>
    </location>
</feature>
<feature type="transmembrane region" description="Helical" evidence="9">
    <location>
        <begin position="53"/>
        <end position="73"/>
    </location>
</feature>
<accession>A0A090EJA3</accession>
<feature type="domain" description="AprE-like long alpha-helical hairpin" evidence="12">
    <location>
        <begin position="125"/>
        <end position="302"/>
    </location>
</feature>
<dbReference type="PRINTS" id="PR01490">
    <property type="entry name" value="RTXTOXIND"/>
</dbReference>